<keyword evidence="2" id="KW-1185">Reference proteome</keyword>
<evidence type="ECO:0000313" key="2">
    <source>
        <dbReference type="Proteomes" id="UP000293347"/>
    </source>
</evidence>
<dbReference type="OrthoDB" id="5187906at2"/>
<evidence type="ECO:0008006" key="3">
    <source>
        <dbReference type="Google" id="ProtNLM"/>
    </source>
</evidence>
<dbReference type="RefSeq" id="WP_131593601.1">
    <property type="nucleotide sequence ID" value="NZ_SJSL01000001.1"/>
</dbReference>
<sequence>MSEPSEIRYCRQCEKQMYGRSDQVYCNDTCRNRFNKQKEKQAKTPPHPKEKEIFSIIRRNYEILKRLTPKGIYAGHQISYSLDILPAQFNKNFFTGTSETQEGFWYLCFDRGWRIQGETIILRDFAEIEVI</sequence>
<gene>
    <name evidence="1" type="ORF">EZ437_04355</name>
</gene>
<proteinExistence type="predicted"/>
<organism evidence="1 2">
    <name type="scientific">Pedobacter psychroterrae</name>
    <dbReference type="NCBI Taxonomy" id="2530453"/>
    <lineage>
        <taxon>Bacteria</taxon>
        <taxon>Pseudomonadati</taxon>
        <taxon>Bacteroidota</taxon>
        <taxon>Sphingobacteriia</taxon>
        <taxon>Sphingobacteriales</taxon>
        <taxon>Sphingobacteriaceae</taxon>
        <taxon>Pedobacter</taxon>
    </lineage>
</organism>
<dbReference type="EMBL" id="SJSL01000001">
    <property type="protein sequence ID" value="TCD03211.1"/>
    <property type="molecule type" value="Genomic_DNA"/>
</dbReference>
<evidence type="ECO:0000313" key="1">
    <source>
        <dbReference type="EMBL" id="TCD03211.1"/>
    </source>
</evidence>
<reference evidence="1 2" key="1">
    <citation type="submission" date="2019-02" db="EMBL/GenBank/DDBJ databases">
        <title>Pedobacter sp. RP-1-14 sp. nov., isolated from Arctic soil.</title>
        <authorList>
            <person name="Dahal R.H."/>
        </authorList>
    </citation>
    <scope>NUCLEOTIDE SEQUENCE [LARGE SCALE GENOMIC DNA]</scope>
    <source>
        <strain evidence="1 2">RP-1-14</strain>
    </source>
</reference>
<dbReference type="AlphaFoldDB" id="A0A4R0NQB4"/>
<accession>A0A4R0NQB4</accession>
<name>A0A4R0NQB4_9SPHI</name>
<dbReference type="Proteomes" id="UP000293347">
    <property type="component" value="Unassembled WGS sequence"/>
</dbReference>
<comment type="caution">
    <text evidence="1">The sequence shown here is derived from an EMBL/GenBank/DDBJ whole genome shotgun (WGS) entry which is preliminary data.</text>
</comment>
<protein>
    <recommendedName>
        <fullName evidence="3">DUF2116 family Zn-ribbon domain-containing protein</fullName>
    </recommendedName>
</protein>